<proteinExistence type="predicted"/>
<feature type="region of interest" description="Disordered" evidence="1">
    <location>
        <begin position="42"/>
        <end position="131"/>
    </location>
</feature>
<gene>
    <name evidence="2" type="ORF">PCOR1329_LOCUS45829</name>
</gene>
<feature type="compositionally biased region" description="Low complexity" evidence="1">
    <location>
        <begin position="42"/>
        <end position="59"/>
    </location>
</feature>
<name>A0ABN9U7A7_9DINO</name>
<feature type="non-terminal residue" evidence="2">
    <location>
        <position position="159"/>
    </location>
</feature>
<comment type="caution">
    <text evidence="2">The sequence shown here is derived from an EMBL/GenBank/DDBJ whole genome shotgun (WGS) entry which is preliminary data.</text>
</comment>
<keyword evidence="3" id="KW-1185">Reference proteome</keyword>
<organism evidence="2 3">
    <name type="scientific">Prorocentrum cordatum</name>
    <dbReference type="NCBI Taxonomy" id="2364126"/>
    <lineage>
        <taxon>Eukaryota</taxon>
        <taxon>Sar</taxon>
        <taxon>Alveolata</taxon>
        <taxon>Dinophyceae</taxon>
        <taxon>Prorocentrales</taxon>
        <taxon>Prorocentraceae</taxon>
        <taxon>Prorocentrum</taxon>
    </lineage>
</organism>
<sequence>MAMLPCLASGALLENYGLTVRGTFIDGPVHWFDVAGGGALRARSAPPRGGRPCGEPGSPVVRRPILPVFERSKIASHKARGRSPSADSEASTDVGAPPSDTPQFDFQTPSESSPPCHGEFPEGPQEHSERLAALVEQHCAFLRLNGYSLQHHSTDKAGR</sequence>
<feature type="compositionally biased region" description="Polar residues" evidence="1">
    <location>
        <begin position="101"/>
        <end position="113"/>
    </location>
</feature>
<dbReference type="EMBL" id="CAUYUJ010015506">
    <property type="protein sequence ID" value="CAK0854966.1"/>
    <property type="molecule type" value="Genomic_DNA"/>
</dbReference>
<evidence type="ECO:0000313" key="3">
    <source>
        <dbReference type="Proteomes" id="UP001189429"/>
    </source>
</evidence>
<dbReference type="Proteomes" id="UP001189429">
    <property type="component" value="Unassembled WGS sequence"/>
</dbReference>
<reference evidence="2" key="1">
    <citation type="submission" date="2023-10" db="EMBL/GenBank/DDBJ databases">
        <authorList>
            <person name="Chen Y."/>
            <person name="Shah S."/>
            <person name="Dougan E. K."/>
            <person name="Thang M."/>
            <person name="Chan C."/>
        </authorList>
    </citation>
    <scope>NUCLEOTIDE SEQUENCE [LARGE SCALE GENOMIC DNA]</scope>
</reference>
<protein>
    <submittedName>
        <fullName evidence="2">Uncharacterized protein</fullName>
    </submittedName>
</protein>
<accession>A0ABN9U7A7</accession>
<evidence type="ECO:0000313" key="2">
    <source>
        <dbReference type="EMBL" id="CAK0854966.1"/>
    </source>
</evidence>
<evidence type="ECO:0000256" key="1">
    <source>
        <dbReference type="SAM" id="MobiDB-lite"/>
    </source>
</evidence>